<dbReference type="Pfam" id="PF08144">
    <property type="entry name" value="CPL"/>
    <property type="match status" value="1"/>
</dbReference>
<evidence type="ECO:0000259" key="5">
    <source>
        <dbReference type="PROSITE" id="PS50303"/>
    </source>
</evidence>
<gene>
    <name evidence="6" type="ORF">VTK73DRAFT_10194</name>
</gene>
<dbReference type="Gene3D" id="1.25.10.10">
    <property type="entry name" value="Leucine-rich Repeat Variant"/>
    <property type="match status" value="1"/>
</dbReference>
<dbReference type="InterPro" id="IPR001313">
    <property type="entry name" value="Pumilio_RNA-bd_rpt"/>
</dbReference>
<dbReference type="PANTHER" id="PTHR13389:SF0">
    <property type="entry name" value="PUMILIO HOMOLOG 3"/>
    <property type="match status" value="1"/>
</dbReference>
<accession>A0ABR3XH66</accession>
<keyword evidence="2" id="KW-0694">RNA-binding</keyword>
<dbReference type="SMART" id="SM00025">
    <property type="entry name" value="Pumilio"/>
    <property type="match status" value="5"/>
</dbReference>
<reference evidence="6 7" key="1">
    <citation type="journal article" date="2024" name="Commun. Biol.">
        <title>Comparative genomic analysis of thermophilic fungi reveals convergent evolutionary adaptations and gene losses.</title>
        <authorList>
            <person name="Steindorff A.S."/>
            <person name="Aguilar-Pontes M.V."/>
            <person name="Robinson A.J."/>
            <person name="Andreopoulos B."/>
            <person name="LaButti K."/>
            <person name="Kuo A."/>
            <person name="Mondo S."/>
            <person name="Riley R."/>
            <person name="Otillar R."/>
            <person name="Haridas S."/>
            <person name="Lipzen A."/>
            <person name="Grimwood J."/>
            <person name="Schmutz J."/>
            <person name="Clum A."/>
            <person name="Reid I.D."/>
            <person name="Moisan M.C."/>
            <person name="Butler G."/>
            <person name="Nguyen T.T.M."/>
            <person name="Dewar K."/>
            <person name="Conant G."/>
            <person name="Drula E."/>
            <person name="Henrissat B."/>
            <person name="Hansel C."/>
            <person name="Singer S."/>
            <person name="Hutchinson M.I."/>
            <person name="de Vries R.P."/>
            <person name="Natvig D.O."/>
            <person name="Powell A.J."/>
            <person name="Tsang A."/>
            <person name="Grigoriev I.V."/>
        </authorList>
    </citation>
    <scope>NUCLEOTIDE SEQUENCE [LARGE SCALE GENOMIC DNA]</scope>
    <source>
        <strain evidence="6 7">ATCC 24622</strain>
    </source>
</reference>
<feature type="compositionally biased region" description="Acidic residues" evidence="4">
    <location>
        <begin position="42"/>
        <end position="57"/>
    </location>
</feature>
<dbReference type="PANTHER" id="PTHR13389">
    <property type="entry name" value="PUMILIO HOMOLOG 3"/>
    <property type="match status" value="1"/>
</dbReference>
<feature type="compositionally biased region" description="Polar residues" evidence="4">
    <location>
        <begin position="77"/>
        <end position="86"/>
    </location>
</feature>
<dbReference type="InterPro" id="IPR012959">
    <property type="entry name" value="CPL_dom"/>
</dbReference>
<feature type="region of interest" description="Disordered" evidence="4">
    <location>
        <begin position="1"/>
        <end position="116"/>
    </location>
</feature>
<feature type="domain" description="PUM-HD" evidence="5">
    <location>
        <begin position="86"/>
        <end position="457"/>
    </location>
</feature>
<dbReference type="Proteomes" id="UP001586593">
    <property type="component" value="Unassembled WGS sequence"/>
</dbReference>
<evidence type="ECO:0000313" key="6">
    <source>
        <dbReference type="EMBL" id="KAL1875297.1"/>
    </source>
</evidence>
<evidence type="ECO:0000256" key="3">
    <source>
        <dbReference type="ARBA" id="ARBA00024893"/>
    </source>
</evidence>
<evidence type="ECO:0000256" key="1">
    <source>
        <dbReference type="ARBA" id="ARBA00022737"/>
    </source>
</evidence>
<name>A0ABR3XH66_9PEZI</name>
<proteinExistence type="predicted"/>
<keyword evidence="1" id="KW-0677">Repeat</keyword>
<dbReference type="InterPro" id="IPR040059">
    <property type="entry name" value="PUM3"/>
</dbReference>
<evidence type="ECO:0000256" key="4">
    <source>
        <dbReference type="SAM" id="MobiDB-lite"/>
    </source>
</evidence>
<feature type="compositionally biased region" description="Basic and acidic residues" evidence="4">
    <location>
        <begin position="58"/>
        <end position="76"/>
    </location>
</feature>
<dbReference type="InterPro" id="IPR016024">
    <property type="entry name" value="ARM-type_fold"/>
</dbReference>
<dbReference type="InterPro" id="IPR033133">
    <property type="entry name" value="PUM-HD"/>
</dbReference>
<protein>
    <recommendedName>
        <fullName evidence="5">PUM-HD domain-containing protein</fullName>
    </recommendedName>
</protein>
<comment type="caution">
    <text evidence="6">The sequence shown here is derived from an EMBL/GenBank/DDBJ whole genome shotgun (WGS) entry which is preliminary data.</text>
</comment>
<dbReference type="SUPFAM" id="SSF48371">
    <property type="entry name" value="ARM repeat"/>
    <property type="match status" value="1"/>
</dbReference>
<keyword evidence="7" id="KW-1185">Reference proteome</keyword>
<evidence type="ECO:0000313" key="7">
    <source>
        <dbReference type="Proteomes" id="UP001586593"/>
    </source>
</evidence>
<evidence type="ECO:0000256" key="2">
    <source>
        <dbReference type="ARBA" id="ARBA00022884"/>
    </source>
</evidence>
<dbReference type="InterPro" id="IPR011989">
    <property type="entry name" value="ARM-like"/>
</dbReference>
<comment type="function">
    <text evidence="3">RNA-binding nucleolar protein required for pre-rRNA processing. Involved in production of 18S rRNA and assembly of small ribosomal subunit.</text>
</comment>
<feature type="compositionally biased region" description="Basic and acidic residues" evidence="4">
    <location>
        <begin position="646"/>
        <end position="672"/>
    </location>
</feature>
<organism evidence="6 7">
    <name type="scientific">Phialemonium thermophilum</name>
    <dbReference type="NCBI Taxonomy" id="223376"/>
    <lineage>
        <taxon>Eukaryota</taxon>
        <taxon>Fungi</taxon>
        <taxon>Dikarya</taxon>
        <taxon>Ascomycota</taxon>
        <taxon>Pezizomycotina</taxon>
        <taxon>Sordariomycetes</taxon>
        <taxon>Sordariomycetidae</taxon>
        <taxon>Cephalothecales</taxon>
        <taxon>Cephalothecaceae</taxon>
        <taxon>Phialemonium</taxon>
    </lineage>
</organism>
<dbReference type="EMBL" id="JAZHXJ010000094">
    <property type="protein sequence ID" value="KAL1875297.1"/>
    <property type="molecule type" value="Genomic_DNA"/>
</dbReference>
<feature type="region of interest" description="Disordered" evidence="4">
    <location>
        <begin position="646"/>
        <end position="703"/>
    </location>
</feature>
<feature type="compositionally biased region" description="Basic and acidic residues" evidence="4">
    <location>
        <begin position="89"/>
        <end position="116"/>
    </location>
</feature>
<sequence>MGSRNAASKPGGKRKSPAGAKNDGNARAKKAKLVSPPSSDSSSDDEDSFEGVSDSEDGGAKIHPEPKYKTSSEKKQAVQTKPSNGGDSKVFEKGQSSREAHQKQKQLALERKAAKPLADELQRTKKLWEKLRRKSHVAKEERQAMVTELYGIITGRVKDFVLKHDAVRAVQTAIKYSTAEQRKQIAKELQGSYAVLAESRYAKFLIGKLLVQNDSEIRDMVISEFYGKVRRLINHPEASWILDDIYRAAATKEQKALLLREWYGPEFVLFRSDAPSAQTADLSEILESDPNKRSTIMQYLFGMINQLVQKKLTGFTMLHDAMLQYFLNLNPESEEMKDFVDMIKDDENGDLLKNMAFTKSGARLVCLLLARGGAKDRRLILKTYKDTFQLMCGDPYGHMVILTAYDVVDDTVMMSKAIFPEILGSSEADVQNIIFCANDLNARKTIRYLFEGMSKSLFPPGHEGDLEILKEVHEIRKTTSKKDPEVRRKELIAALSGPLLAAIAAAPSDLVSTSFGCQLVTDVMFSAVGDKEEALRAIASTAAGNPEQASSEEDVYPPPRQHISLTPHGGRMFNSLIAGGRFDKETGKVKPVDPPLKFADILYPVIKEHIISWATGPSSFTVAGLLDAQDFSSAKELRKILSQNKDALKKAATEETPEQKAKREEAKEESAASKKSAKKKRTRSKQEFPVGNRGAQMILEKLG</sequence>
<dbReference type="PROSITE" id="PS50303">
    <property type="entry name" value="PUM_HD"/>
    <property type="match status" value="1"/>
</dbReference>